<accession>A0ABM1L772</accession>
<dbReference type="InterPro" id="IPR015943">
    <property type="entry name" value="WD40/YVTN_repeat-like_dom_sf"/>
</dbReference>
<proteinExistence type="inferred from homology"/>
<dbReference type="SUPFAM" id="SSF47336">
    <property type="entry name" value="ACP-like"/>
    <property type="match status" value="1"/>
</dbReference>
<dbReference type="SMART" id="SM00564">
    <property type="entry name" value="PQQ"/>
    <property type="match status" value="5"/>
</dbReference>
<dbReference type="Pfam" id="PF00501">
    <property type="entry name" value="AMP-binding"/>
    <property type="match status" value="1"/>
</dbReference>
<dbReference type="InterPro" id="IPR002372">
    <property type="entry name" value="PQQ_rpt_dom"/>
</dbReference>
<dbReference type="PROSITE" id="PS50075">
    <property type="entry name" value="CARRIER"/>
    <property type="match status" value="1"/>
</dbReference>
<dbReference type="InterPro" id="IPR018391">
    <property type="entry name" value="PQQ_b-propeller_rpt"/>
</dbReference>
<feature type="region of interest" description="Disordered" evidence="3">
    <location>
        <begin position="664"/>
        <end position="686"/>
    </location>
</feature>
<dbReference type="InterPro" id="IPR009081">
    <property type="entry name" value="PP-bd_ACP"/>
</dbReference>
<dbReference type="GeneID" id="107123141"/>
<dbReference type="PANTHER" id="PTHR44394:SF1">
    <property type="entry name" value="BETA-ALANINE-ACTIVATING ENZYME"/>
    <property type="match status" value="1"/>
</dbReference>
<dbReference type="SUPFAM" id="SSF50998">
    <property type="entry name" value="Quinoprotein alcohol dehydrogenase-like"/>
    <property type="match status" value="1"/>
</dbReference>
<gene>
    <name evidence="6" type="primary">AASDH</name>
</gene>
<dbReference type="PROSITE" id="PS00455">
    <property type="entry name" value="AMP_BINDING"/>
    <property type="match status" value="1"/>
</dbReference>
<evidence type="ECO:0000313" key="5">
    <source>
        <dbReference type="Proteomes" id="UP000694871"/>
    </source>
</evidence>
<dbReference type="CDD" id="cd17654">
    <property type="entry name" value="A_NRPS_acs4"/>
    <property type="match status" value="1"/>
</dbReference>
<dbReference type="InterPro" id="IPR011047">
    <property type="entry name" value="Quinoprotein_ADH-like_sf"/>
</dbReference>
<comment type="similarity">
    <text evidence="1">Belongs to the ATP-dependent AMP-binding enzyme family.</text>
</comment>
<dbReference type="InterPro" id="IPR052091">
    <property type="entry name" value="Beta-ala_Activ/Resist"/>
</dbReference>
<dbReference type="PANTHER" id="PTHR44394">
    <property type="entry name" value="BETA-ALANINE-ACTIVATING ENZYME"/>
    <property type="match status" value="1"/>
</dbReference>
<dbReference type="Pfam" id="PF13570">
    <property type="entry name" value="Beta-prop_ACSF4"/>
    <property type="match status" value="1"/>
</dbReference>
<dbReference type="InterPro" id="IPR042099">
    <property type="entry name" value="ANL_N_sf"/>
</dbReference>
<evidence type="ECO:0000313" key="6">
    <source>
        <dbReference type="RefSeq" id="XP_015281809.1"/>
    </source>
</evidence>
<dbReference type="Pfam" id="PF00550">
    <property type="entry name" value="PP-binding"/>
    <property type="match status" value="1"/>
</dbReference>
<name>A0ABM1L772_GEKJA</name>
<feature type="domain" description="Carrier" evidence="4">
    <location>
        <begin position="580"/>
        <end position="657"/>
    </location>
</feature>
<evidence type="ECO:0000256" key="2">
    <source>
        <dbReference type="ARBA" id="ARBA00023098"/>
    </source>
</evidence>
<evidence type="ECO:0000256" key="1">
    <source>
        <dbReference type="ARBA" id="ARBA00006432"/>
    </source>
</evidence>
<keyword evidence="5" id="KW-1185">Reference proteome</keyword>
<dbReference type="Proteomes" id="UP000694871">
    <property type="component" value="Unplaced"/>
</dbReference>
<dbReference type="Gene3D" id="2.130.10.10">
    <property type="entry name" value="YVTN repeat-like/Quinoprotein amine dehydrogenase"/>
    <property type="match status" value="2"/>
</dbReference>
<evidence type="ECO:0000259" key="4">
    <source>
        <dbReference type="PROSITE" id="PS50075"/>
    </source>
</evidence>
<dbReference type="Gene3D" id="3.30.300.30">
    <property type="match status" value="1"/>
</dbReference>
<evidence type="ECO:0000256" key="3">
    <source>
        <dbReference type="SAM" id="MobiDB-lite"/>
    </source>
</evidence>
<dbReference type="InterPro" id="IPR036736">
    <property type="entry name" value="ACP-like_sf"/>
</dbReference>
<keyword evidence="2" id="KW-0443">Lipid metabolism</keyword>
<dbReference type="InterPro" id="IPR000873">
    <property type="entry name" value="AMP-dep_synth/lig_dom"/>
</dbReference>
<dbReference type="InterPro" id="IPR045851">
    <property type="entry name" value="AMP-bd_C_sf"/>
</dbReference>
<reference evidence="6" key="1">
    <citation type="submission" date="2025-08" db="UniProtKB">
        <authorList>
            <consortium name="RefSeq"/>
        </authorList>
    </citation>
    <scope>IDENTIFICATION</scope>
</reference>
<dbReference type="Gene3D" id="3.40.50.12780">
    <property type="entry name" value="N-terminal domain of ligase-like"/>
    <property type="match status" value="1"/>
</dbReference>
<protein>
    <submittedName>
        <fullName evidence="6">Acyl-CoA synthetase family member 4 isoform X1</fullName>
    </submittedName>
</protein>
<organism evidence="5 6">
    <name type="scientific">Gekko japonicus</name>
    <name type="common">Schlegel's Japanese gecko</name>
    <dbReference type="NCBI Taxonomy" id="146911"/>
    <lineage>
        <taxon>Eukaryota</taxon>
        <taxon>Metazoa</taxon>
        <taxon>Chordata</taxon>
        <taxon>Craniata</taxon>
        <taxon>Vertebrata</taxon>
        <taxon>Euteleostomi</taxon>
        <taxon>Lepidosauria</taxon>
        <taxon>Squamata</taxon>
        <taxon>Bifurcata</taxon>
        <taxon>Gekkota</taxon>
        <taxon>Gekkonidae</taxon>
        <taxon>Gekkoninae</taxon>
        <taxon>Gekko</taxon>
    </lineage>
</organism>
<dbReference type="RefSeq" id="XP_015281809.1">
    <property type="nucleotide sequence ID" value="XM_015426323.1"/>
</dbReference>
<sequence length="1133" mass="126481">METRREGRRERERRRYAVHVLVMTLQQIVRTAARLYPERRAVCFDECNNKTPATYTYKTVTTLATELTDFLRGKCNLTENFVIGLYCCPGINLPSWIIGILQVPAAYSPIDPDALPTLSTYIMEKCNFRYVLVEKVILDKFKVTFGHLFCHNSLEIQSVGLILFQRNSSSIDVNLLMDHENDKNERPAVTNCWEENILGQTETKQSKELLDARKKYSLAYVLHTSGTTGIPKIVRVPHRCIIPNILHLRDLFQITPDDVIFMASYMTFDPSVVELFVTLASGASLLIVPQIIKMMPQELSEALFERHRVSVLQATPTLLRRFGVQRIKSTVLSASTSLRVLALGGEVFPDLNVLRSWKGEGNKTQVFNIYGITEVSCWATCYKVPEALFDSDHRFDSLIPLGTPLSGTRVEVRNSSGSAILEGEGQVFIGGEERVCFLDGEVPSPGATMRATGDFVRVKDGEMFYLGRKDNQIKLHGKRLNIEWIQQLAEDNCQVEACAVIWYQKEKLILFVVPKGSFRREDLFRKLQGCLPSHSVPVELLLIDALPLTSHGKVDVSELNKIYSSHLNSRRSDRKLNKKEELWERLQGFWKSLLNLPDDSSSISEDSSFLNSGGDSLRSLHLHDEIENLVGRAIPGLLEVILSRSIAEVYKHVLQAAFPSEDQKLSCNSSEKRKRRNSSGEEPRIKAVKPNVGRSLKSEAHSVGFVAVSRGNRLLSTDEHLKNQGRAGTQLRESMPFPLVLSEHRGNEVLKSNETVASHANTTEIDSVQRTHLEENLGRTAGKLTLDVRWKSDLGKCVDASPLVVVPVIDQLSASVYIGSHSHAIQAVDLYSGKVKWERCLADRIESSACVSLCGNFIIVGCYNGLVYVLRSSNGEIRWTFVAEDAVKSSAVMDPSTGLVFVGSHDQHVYALDIYKEECVWKLHTDAGAVFSSPCLNLLPHHLYIATLGGLLLAVNPVTGSPIWKGVCGKPVFSSPHCNKDCVCVGCVDGNLYCFSHFGEKVWQFSTNGPIFSSPCLSSFAREVFFGSHDHFTYCCNREGDLMWKFETTSTVYATPFVFHSRDLEDKTLLAVISTDGRIWILNAKTGVVEGSGKLPGEVFSSPVVWGTKLVVGCRNNYVYCLDLCISKNSKTA</sequence>
<dbReference type="InterPro" id="IPR048005">
    <property type="entry name" value="AASDH_AMP"/>
</dbReference>
<dbReference type="InterPro" id="IPR020845">
    <property type="entry name" value="AMP-binding_CS"/>
</dbReference>
<dbReference type="Gene3D" id="2.40.10.480">
    <property type="match status" value="1"/>
</dbReference>
<dbReference type="SUPFAM" id="SSF56801">
    <property type="entry name" value="Acetyl-CoA synthetase-like"/>
    <property type="match status" value="1"/>
</dbReference>